<keyword evidence="1" id="KW-0966">Cell projection</keyword>
<dbReference type="OrthoDB" id="86584at2"/>
<keyword evidence="1" id="KW-0969">Cilium</keyword>
<dbReference type="Proteomes" id="UP000032250">
    <property type="component" value="Unassembled WGS sequence"/>
</dbReference>
<evidence type="ECO:0000313" key="1">
    <source>
        <dbReference type="EMBL" id="KIS24505.1"/>
    </source>
</evidence>
<dbReference type="NCBIfam" id="NF038110">
    <property type="entry name" value="Lys_methyl_FliB"/>
    <property type="match status" value="1"/>
</dbReference>
<evidence type="ECO:0000313" key="2">
    <source>
        <dbReference type="Proteomes" id="UP000032250"/>
    </source>
</evidence>
<reference evidence="1 2" key="1">
    <citation type="submission" date="2014-06" db="EMBL/GenBank/DDBJ databases">
        <title>Genome characterization of distinct group I Clostridium botulinum lineages.</title>
        <authorList>
            <person name="Giordani F."/>
            <person name="Anselmo A."/>
            <person name="Fillo S."/>
            <person name="Palozzi A.M."/>
            <person name="Fortunato A."/>
            <person name="Gentile B."/>
            <person name="Ciammaruconi A."/>
            <person name="Anniballi F."/>
            <person name="De Medici D."/>
            <person name="Lista F."/>
        </authorList>
    </citation>
    <scope>NUCLEOTIDE SEQUENCE [LARGE SCALE GENOMIC DNA]</scope>
    <source>
        <strain evidence="1 2">B2 450</strain>
    </source>
</reference>
<accession>A0A0D1BVW2</accession>
<comment type="caution">
    <text evidence="1">The sequence shown here is derived from an EMBL/GenBank/DDBJ whole genome shotgun (WGS) entry which is preliminary data.</text>
</comment>
<proteinExistence type="predicted"/>
<dbReference type="AlphaFoldDB" id="A0A0D1BVW2"/>
<dbReference type="PATRIC" id="fig|1379739.3.peg.3049"/>
<protein>
    <submittedName>
        <fullName evidence="1">Flagellar protein FliB</fullName>
    </submittedName>
</protein>
<dbReference type="EMBL" id="JXSU01000007">
    <property type="protein sequence ID" value="KIS24505.1"/>
    <property type="molecule type" value="Genomic_DNA"/>
</dbReference>
<organism evidence="1 2">
    <name type="scientific">Clostridium botulinum B2 450</name>
    <dbReference type="NCBI Taxonomy" id="1379739"/>
    <lineage>
        <taxon>Bacteria</taxon>
        <taxon>Bacillati</taxon>
        <taxon>Bacillota</taxon>
        <taxon>Clostridia</taxon>
        <taxon>Eubacteriales</taxon>
        <taxon>Clostridiaceae</taxon>
        <taxon>Clostridium</taxon>
    </lineage>
</organism>
<keyword evidence="1" id="KW-0282">Flagellum</keyword>
<dbReference type="HOGENOM" id="CLU_051643_1_0_9"/>
<sequence>MTERKRIVLQPEYVKSFNCIGSACEDSCCIGWKVDLDKKTYLAYKKIKNSELKPIIKKMVNRKHNQKSDEAYGNIIMDSKGRCPFLNEKNLCKGYINLGQSYLSDTCTFYPRSVRKIDGKLERSLTMSCPEVAKLALLNPDGIGFEHIEEDGNARIILYSSFDTQGHPFYNKPQRYFWDIRIFSLNLLQNRNYDLGERLIILGIVYKKIEKFYREEKIQNLHSILKTMNNLIESGAFQEELKKVPIRTEIQIKLAKAMIDKKVLQGVANERYLECLKETVLGMGDIEGEKLENIIEKYETNYKEYLTPYLEDKEYILENYLVNEYFKEMMPFGDYKNIWDSYILLCILYGIVKLQMIGMAGYHKGLNDELTLKLIQSLSKVVLHSNQYIQGVIQLLKYNGYDSLAYMSILVKN</sequence>
<gene>
    <name evidence="1" type="ORF">N495_13310</name>
</gene>
<dbReference type="RefSeq" id="WP_043032176.1">
    <property type="nucleotide sequence ID" value="NZ_JXSU01000007.1"/>
</dbReference>
<name>A0A0D1BVW2_CLOBO</name>